<evidence type="ECO:0000313" key="4">
    <source>
        <dbReference type="Proteomes" id="UP000008810"/>
    </source>
</evidence>
<dbReference type="RefSeq" id="XP_010236313.2">
    <property type="nucleotide sequence ID" value="XM_010238011.3"/>
</dbReference>
<dbReference type="ExpressionAtlas" id="A0A0Q3PWN6">
    <property type="expression patterns" value="baseline"/>
</dbReference>
<organism evidence="2">
    <name type="scientific">Brachypodium distachyon</name>
    <name type="common">Purple false brome</name>
    <name type="synonym">Trachynia distachya</name>
    <dbReference type="NCBI Taxonomy" id="15368"/>
    <lineage>
        <taxon>Eukaryota</taxon>
        <taxon>Viridiplantae</taxon>
        <taxon>Streptophyta</taxon>
        <taxon>Embryophyta</taxon>
        <taxon>Tracheophyta</taxon>
        <taxon>Spermatophyta</taxon>
        <taxon>Magnoliopsida</taxon>
        <taxon>Liliopsida</taxon>
        <taxon>Poales</taxon>
        <taxon>Poaceae</taxon>
        <taxon>BOP clade</taxon>
        <taxon>Pooideae</taxon>
        <taxon>Stipodae</taxon>
        <taxon>Brachypodieae</taxon>
        <taxon>Brachypodium</taxon>
    </lineage>
</organism>
<dbReference type="InterPro" id="IPR032675">
    <property type="entry name" value="LRR_dom_sf"/>
</dbReference>
<dbReference type="Pfam" id="PF00646">
    <property type="entry name" value="F-box"/>
    <property type="match status" value="1"/>
</dbReference>
<dbReference type="KEGG" id="bdi:104583964"/>
<dbReference type="EnsemblPlants" id="KQJ93825">
    <property type="protein sequence ID" value="KQJ93825"/>
    <property type="gene ID" value="BRADI_3g06916v3"/>
</dbReference>
<dbReference type="Pfam" id="PF24758">
    <property type="entry name" value="LRR_At5g56370"/>
    <property type="match status" value="1"/>
</dbReference>
<accession>A0A0Q3PWN6</accession>
<dbReference type="OrthoDB" id="659824at2759"/>
<feature type="domain" description="F-box" evidence="1">
    <location>
        <begin position="32"/>
        <end position="69"/>
    </location>
</feature>
<dbReference type="PROSITE" id="PS50181">
    <property type="entry name" value="FBOX"/>
    <property type="match status" value="1"/>
</dbReference>
<dbReference type="InterPro" id="IPR053781">
    <property type="entry name" value="F-box_AtFBL13-like"/>
</dbReference>
<dbReference type="PANTHER" id="PTHR34223">
    <property type="entry name" value="OS11G0201299 PROTEIN"/>
    <property type="match status" value="1"/>
</dbReference>
<evidence type="ECO:0000259" key="1">
    <source>
        <dbReference type="PROSITE" id="PS50181"/>
    </source>
</evidence>
<dbReference type="STRING" id="15368.A0A0Q3PWN6"/>
<dbReference type="EMBL" id="CM000882">
    <property type="protein sequence ID" value="KQJ93825.1"/>
    <property type="molecule type" value="Genomic_DNA"/>
</dbReference>
<dbReference type="CDD" id="cd22160">
    <property type="entry name" value="F-box_AtFBL13-like"/>
    <property type="match status" value="1"/>
</dbReference>
<protein>
    <recommendedName>
        <fullName evidence="1">F-box domain-containing protein</fullName>
    </recommendedName>
</protein>
<evidence type="ECO:0000313" key="3">
    <source>
        <dbReference type="EnsemblPlants" id="KQJ93825"/>
    </source>
</evidence>
<dbReference type="SMART" id="SM00256">
    <property type="entry name" value="FBOX"/>
    <property type="match status" value="1"/>
</dbReference>
<dbReference type="Gramene" id="KQJ93825">
    <property type="protein sequence ID" value="KQJ93825"/>
    <property type="gene ID" value="BRADI_3g06916v3"/>
</dbReference>
<dbReference type="InterPro" id="IPR053197">
    <property type="entry name" value="F-box_SCFL_complex_component"/>
</dbReference>
<dbReference type="Gene3D" id="1.20.1280.50">
    <property type="match status" value="1"/>
</dbReference>
<reference evidence="3" key="3">
    <citation type="submission" date="2018-08" db="UniProtKB">
        <authorList>
            <consortium name="EnsemblPlants"/>
        </authorList>
    </citation>
    <scope>IDENTIFICATION</scope>
    <source>
        <strain evidence="3">cv. Bd21</strain>
    </source>
</reference>
<evidence type="ECO:0000313" key="2">
    <source>
        <dbReference type="EMBL" id="KQJ93825.1"/>
    </source>
</evidence>
<proteinExistence type="predicted"/>
<keyword evidence="4" id="KW-1185">Reference proteome</keyword>
<dbReference type="InterPro" id="IPR036047">
    <property type="entry name" value="F-box-like_dom_sf"/>
</dbReference>
<reference evidence="2" key="2">
    <citation type="submission" date="2017-06" db="EMBL/GenBank/DDBJ databases">
        <title>WGS assembly of Brachypodium distachyon.</title>
        <authorList>
            <consortium name="The International Brachypodium Initiative"/>
            <person name="Lucas S."/>
            <person name="Harmon-Smith M."/>
            <person name="Lail K."/>
            <person name="Tice H."/>
            <person name="Grimwood J."/>
            <person name="Bruce D."/>
            <person name="Barry K."/>
            <person name="Shu S."/>
            <person name="Lindquist E."/>
            <person name="Wang M."/>
            <person name="Pitluck S."/>
            <person name="Vogel J.P."/>
            <person name="Garvin D.F."/>
            <person name="Mockler T.C."/>
            <person name="Schmutz J."/>
            <person name="Rokhsar D."/>
            <person name="Bevan M.W."/>
        </authorList>
    </citation>
    <scope>NUCLEOTIDE SEQUENCE</scope>
    <source>
        <strain evidence="2">Bd21</strain>
    </source>
</reference>
<dbReference type="Gene3D" id="3.80.10.10">
    <property type="entry name" value="Ribonuclease Inhibitor"/>
    <property type="match status" value="1"/>
</dbReference>
<dbReference type="PANTHER" id="PTHR34223:SF67">
    <property type="entry name" value="F-BOX DOMAIN-CONTAINING PROTEIN"/>
    <property type="match status" value="1"/>
</dbReference>
<sequence length="423" mass="47442">MPPVFRGGVGPRRCFARDPAKRTAMPAEASELDRLSALPDDLLQHVLGFLDTRQAVGQLSLLSRRWRHLWASMPRVILDGSVSERFGSALLLLREYAKLHAFSLGSSLASQFAYQRCWLRHAVSKGIRVLHITLGSACCFHLPDCVFNCATLEEMVLSSMVPEDIAPRSVCLPRLKKLRLDNARLLDSSVVWSLNSGCPAIEELDLDRCSLHRFWISSDTVKTLSVTACIYKEIHVSAPNVVSLRLTVAGRVQLDAMPSLSRAWVNISGDRANHLAPDEHGFLGALSSAQHLELFRFDSLLQDMMENPATEGPNFGKLKSLYLGEWLVADFYQPFASFLNHAPYLASLTLDTWKVCEEIAGKVPRLVAMPKERNDKLRLASASTGLEMLRLRISKGRDAAEFSKMRRLLKEKTKPKEMEVIWF</sequence>
<dbReference type="InterPro" id="IPR055411">
    <property type="entry name" value="LRR_FXL15/At3g58940/PEG3-like"/>
</dbReference>
<dbReference type="SUPFAM" id="SSF81383">
    <property type="entry name" value="F-box domain"/>
    <property type="match status" value="1"/>
</dbReference>
<dbReference type="Proteomes" id="UP000008810">
    <property type="component" value="Chromosome 3"/>
</dbReference>
<name>A0A0Q3PWN6_BRADI</name>
<dbReference type="SUPFAM" id="SSF52047">
    <property type="entry name" value="RNI-like"/>
    <property type="match status" value="1"/>
</dbReference>
<gene>
    <name evidence="3" type="primary">LOC104583964</name>
    <name evidence="2" type="ORF">BRADI_3g06916v3</name>
</gene>
<dbReference type="GeneID" id="104583964"/>
<dbReference type="AlphaFoldDB" id="A0A0Q3PWN6"/>
<dbReference type="InterPro" id="IPR001810">
    <property type="entry name" value="F-box_dom"/>
</dbReference>
<reference evidence="2 3" key="1">
    <citation type="journal article" date="2010" name="Nature">
        <title>Genome sequencing and analysis of the model grass Brachypodium distachyon.</title>
        <authorList>
            <consortium name="International Brachypodium Initiative"/>
        </authorList>
    </citation>
    <scope>NUCLEOTIDE SEQUENCE [LARGE SCALE GENOMIC DNA]</scope>
    <source>
        <strain evidence="2">Bd21</strain>
        <strain evidence="3">cv. Bd21</strain>
    </source>
</reference>